<proteinExistence type="predicted"/>
<dbReference type="Gramene" id="TraesLAC2A03G00772920.1">
    <property type="protein sequence ID" value="TraesLAC2A03G00772920.1"/>
    <property type="gene ID" value="TraesLAC2A03G00772920"/>
</dbReference>
<feature type="region of interest" description="Disordered" evidence="1">
    <location>
        <begin position="150"/>
        <end position="169"/>
    </location>
</feature>
<dbReference type="EnsemblPlants" id="TraesCS2A02G437900.1">
    <property type="protein sequence ID" value="TraesCS2A02G437900.1"/>
    <property type="gene ID" value="TraesCS2A02G437900"/>
</dbReference>
<dbReference type="Gramene" id="TraesNOR2A03G00779060.1">
    <property type="protein sequence ID" value="TraesNOR2A03G00779060.1"/>
    <property type="gene ID" value="TraesNOR2A03G00779060"/>
</dbReference>
<feature type="compositionally biased region" description="Basic and acidic residues" evidence="1">
    <location>
        <begin position="83"/>
        <end position="96"/>
    </location>
</feature>
<evidence type="ECO:0000256" key="1">
    <source>
        <dbReference type="SAM" id="MobiDB-lite"/>
    </source>
</evidence>
<dbReference type="Gramene" id="TraesMAC2A03G00767920.1">
    <property type="protein sequence ID" value="TraesMAC2A03G00767920.1"/>
    <property type="gene ID" value="TraesMAC2A03G00767920"/>
</dbReference>
<dbReference type="Gramene" id="TraesRN2A0101023700.1">
    <property type="protein sequence ID" value="TraesRN2A0101023700.1"/>
    <property type="gene ID" value="TraesRN2A0101023700"/>
</dbReference>
<dbReference type="Gramene" id="TraesWEE_scaffold_013967_01G000100.1">
    <property type="protein sequence ID" value="TraesWEE_scaffold_013967_01G000100.1"/>
    <property type="gene ID" value="TraesWEE_scaffold_013967_01G000100"/>
</dbReference>
<protein>
    <submittedName>
        <fullName evidence="2">Uncharacterized protein</fullName>
    </submittedName>
</protein>
<dbReference type="AlphaFoldDB" id="A0A3B6B4L1"/>
<evidence type="ECO:0000313" key="2">
    <source>
        <dbReference type="EnsemblPlants" id="TraesCS2A02G437900.1"/>
    </source>
</evidence>
<dbReference type="SMR" id="A0A3B6B4L1"/>
<dbReference type="Gramene" id="TraesARI2A03G00777320.1">
    <property type="protein sequence ID" value="TraesARI2A03G00777320.1"/>
    <property type="gene ID" value="TraesARI2A03G00777320"/>
</dbReference>
<organism evidence="2">
    <name type="scientific">Triticum aestivum</name>
    <name type="common">Wheat</name>
    <dbReference type="NCBI Taxonomy" id="4565"/>
    <lineage>
        <taxon>Eukaryota</taxon>
        <taxon>Viridiplantae</taxon>
        <taxon>Streptophyta</taxon>
        <taxon>Embryophyta</taxon>
        <taxon>Tracheophyta</taxon>
        <taxon>Spermatophyta</taxon>
        <taxon>Magnoliopsida</taxon>
        <taxon>Liliopsida</taxon>
        <taxon>Poales</taxon>
        <taxon>Poaceae</taxon>
        <taxon>BOP clade</taxon>
        <taxon>Pooideae</taxon>
        <taxon>Triticodae</taxon>
        <taxon>Triticeae</taxon>
        <taxon>Triticinae</taxon>
        <taxon>Triticum</taxon>
    </lineage>
</organism>
<feature type="compositionally biased region" description="Basic and acidic residues" evidence="1">
    <location>
        <begin position="222"/>
        <end position="235"/>
    </location>
</feature>
<feature type="region of interest" description="Disordered" evidence="1">
    <location>
        <begin position="58"/>
        <end position="109"/>
    </location>
</feature>
<name>A0A3B6B4L1_WHEAT</name>
<feature type="compositionally biased region" description="Basic and acidic residues" evidence="1">
    <location>
        <begin position="1"/>
        <end position="10"/>
    </location>
</feature>
<dbReference type="Gramene" id="TraesCS2A02G437900.1">
    <property type="protein sequence ID" value="TraesCS2A02G437900.1"/>
    <property type="gene ID" value="TraesCS2A02G437900"/>
</dbReference>
<dbReference type="GeneID" id="123190290"/>
<dbReference type="KEGG" id="taes:123190290"/>
<feature type="compositionally biased region" description="Basic and acidic residues" evidence="1">
    <location>
        <begin position="59"/>
        <end position="76"/>
    </location>
</feature>
<dbReference type="Gramene" id="TraesSYM2A03G00777010.1">
    <property type="protein sequence ID" value="TraesSYM2A03G00777010.1"/>
    <property type="gene ID" value="TraesSYM2A03G00777010"/>
</dbReference>
<dbReference type="RefSeq" id="XP_044458840.1">
    <property type="nucleotide sequence ID" value="XM_044602905.1"/>
</dbReference>
<dbReference type="Proteomes" id="UP000019116">
    <property type="component" value="Chromosome 2A"/>
</dbReference>
<dbReference type="OMA" id="PDQLRWQ"/>
<feature type="region of interest" description="Disordered" evidence="1">
    <location>
        <begin position="222"/>
        <end position="248"/>
    </location>
</feature>
<sequence length="600" mass="69155">MQRCHGKDKAATSATPHHAKGKAAASAMPYHAKDKAATCGAMGPKHVLADENIVQEHLAPPDRIRQRGLDSAKERSSSLVMGFRREMSQKRGEKGDTTSIHQKHNAKEKTCPPDLLRRQTQGIQRPVKSLAGEMSLKQREKVGTGLIPQAHNAKEKTCPPDQLRGQTQGIQRPVKTEARLAGEKKHKTEAHLAGEKKHTKGNASFPAKRTTTLLKARTSSHCSDECTSRPIDTNDHGNTVATPEQREESAAIKIDKEVEYITQKLNKLGVRDDIGFEEYYKCLMNLPSDPSVDTSIRLDDTDLYDMDIRHAVYRIRSYKLSQKESKNELCHDKLKDCPVELLDRDEFPTDFLVKMQYFRFLEEEGVLDWFFHPELCKLACLNDYQRLVPRDHGAVFDWEYADWELYRSYFHSYEMQHEYIEYFETLLRELKWLKDCLPVNDTSPTASKIRTRGIYQATKIATRFPKITTHLVRIGFSDCLTYMGIEARWCNGSDGLHFEIWKRVTQQKESFENALKEVYLLNKCPSRQDSIKYAIEYDHSLMKLEFLHCTASVPKEVSEEKAQELITEKVKKLRIKSKFFDEYIRKKIRIAKAIRLITEV</sequence>
<dbReference type="Gramene" id="TraesJUL2A03G00773810.1">
    <property type="protein sequence ID" value="TraesJUL2A03G00773810.1"/>
    <property type="gene ID" value="TraesJUL2A03G00773810"/>
</dbReference>
<dbReference type="PANTHER" id="PTHR34480:SF15">
    <property type="entry name" value="GENOME ASSEMBLY, CHROMOSOME: II"/>
    <property type="match status" value="1"/>
</dbReference>
<reference evidence="2" key="1">
    <citation type="submission" date="2018-08" db="EMBL/GenBank/DDBJ databases">
        <authorList>
            <person name="Rossello M."/>
        </authorList>
    </citation>
    <scope>NUCLEOTIDE SEQUENCE [LARGE SCALE GENOMIC DNA]</scope>
    <source>
        <strain evidence="2">cv. Chinese Spring</strain>
    </source>
</reference>
<gene>
    <name evidence="2" type="primary">LOC123190290</name>
</gene>
<feature type="region of interest" description="Disordered" evidence="1">
    <location>
        <begin position="182"/>
        <end position="206"/>
    </location>
</feature>
<feature type="region of interest" description="Disordered" evidence="1">
    <location>
        <begin position="1"/>
        <end position="30"/>
    </location>
</feature>
<evidence type="ECO:0000313" key="3">
    <source>
        <dbReference type="Proteomes" id="UP000019116"/>
    </source>
</evidence>
<dbReference type="Gramene" id="TraesCLE_scaffold_029911_01G000400.1">
    <property type="protein sequence ID" value="TraesCLE_scaffold_029911_01G000400.1"/>
    <property type="gene ID" value="TraesCLE_scaffold_029911_01G000400"/>
</dbReference>
<dbReference type="Gramene" id="TraesJAG2A03G00769010.1">
    <property type="protein sequence ID" value="TraesJAG2A03G00769010.1"/>
    <property type="gene ID" value="TraesJAG2A03G00769010"/>
</dbReference>
<dbReference type="Gramene" id="TraesROB_scaffold_133593_01G000100.1">
    <property type="protein sequence ID" value="TraesROB_scaffold_133593_01G000100.1"/>
    <property type="gene ID" value="TraesROB_scaffold_133593_01G000100"/>
</dbReference>
<dbReference type="Gramene" id="TraesCS2A03G1040300.1">
    <property type="protein sequence ID" value="TraesCS2A03G1040300.1.CDS"/>
    <property type="gene ID" value="TraesCS2A03G1040300"/>
</dbReference>
<dbReference type="Gramene" id="TraesLDM2A03G00771690.1">
    <property type="protein sequence ID" value="TraesLDM2A03G00771690.1"/>
    <property type="gene ID" value="TraesLDM2A03G00771690"/>
</dbReference>
<dbReference type="PANTHER" id="PTHR34480">
    <property type="entry name" value="OS01G0967800 PROTEIN-RELATED"/>
    <property type="match status" value="1"/>
</dbReference>
<accession>A0A3B6B4L1</accession>
<reference evidence="2" key="2">
    <citation type="submission" date="2018-10" db="UniProtKB">
        <authorList>
            <consortium name="EnsemblPlants"/>
        </authorList>
    </citation>
    <scope>IDENTIFICATION</scope>
</reference>
<keyword evidence="3" id="KW-1185">Reference proteome</keyword>